<gene>
    <name evidence="2" type="ORF">SAMN02745172_00704</name>
</gene>
<dbReference type="STRING" id="1123029.SAMN02745172_00704"/>
<dbReference type="EMBL" id="FRXO01000001">
    <property type="protein sequence ID" value="SHO61260.1"/>
    <property type="molecule type" value="Genomic_DNA"/>
</dbReference>
<accession>A0A1M7Z922</accession>
<name>A0A1M7Z922_9HYPH</name>
<dbReference type="AlphaFoldDB" id="A0A1M7Z922"/>
<evidence type="ECO:0000313" key="3">
    <source>
        <dbReference type="Proteomes" id="UP000186406"/>
    </source>
</evidence>
<protein>
    <submittedName>
        <fullName evidence="2">EthD domain-containing protein</fullName>
    </submittedName>
</protein>
<dbReference type="InterPro" id="IPR011008">
    <property type="entry name" value="Dimeric_a/b-barrel"/>
</dbReference>
<dbReference type="Proteomes" id="UP000186406">
    <property type="component" value="Unassembled WGS sequence"/>
</dbReference>
<evidence type="ECO:0000313" key="2">
    <source>
        <dbReference type="EMBL" id="SHO61260.1"/>
    </source>
</evidence>
<evidence type="ECO:0000259" key="1">
    <source>
        <dbReference type="Pfam" id="PF07110"/>
    </source>
</evidence>
<reference evidence="2 3" key="1">
    <citation type="submission" date="2016-12" db="EMBL/GenBank/DDBJ databases">
        <authorList>
            <person name="Song W.-J."/>
            <person name="Kurnit D.M."/>
        </authorList>
    </citation>
    <scope>NUCLEOTIDE SEQUENCE [LARGE SCALE GENOMIC DNA]</scope>
    <source>
        <strain evidence="2 3">DSM 19599</strain>
    </source>
</reference>
<keyword evidence="3" id="KW-1185">Reference proteome</keyword>
<dbReference type="RefSeq" id="WP_210215380.1">
    <property type="nucleotide sequence ID" value="NZ_FRXO01000001.1"/>
</dbReference>
<dbReference type="Gene3D" id="3.30.70.100">
    <property type="match status" value="1"/>
</dbReference>
<organism evidence="2 3">
    <name type="scientific">Pseudoxanthobacter soli DSM 19599</name>
    <dbReference type="NCBI Taxonomy" id="1123029"/>
    <lineage>
        <taxon>Bacteria</taxon>
        <taxon>Pseudomonadati</taxon>
        <taxon>Pseudomonadota</taxon>
        <taxon>Alphaproteobacteria</taxon>
        <taxon>Hyphomicrobiales</taxon>
        <taxon>Segnochrobactraceae</taxon>
        <taxon>Pseudoxanthobacter</taxon>
    </lineage>
</organism>
<sequence length="307" mass="34334">MTASVAPSTSTESDARTAPLTVLFSFLSRADPTANASEPDPNLSFETWGDYWRKAHGPRFLHPDEPDDRKTIERLLRYDQIHRVASGPTSLNPPPYRPPLDADGRLFETIVGHVESYRRPQWDGVAYLNFSGLDDLGAVLGAERVRRKILPEDQAIFRDLGPLLARQFVIMPNTAGNDSIVLIKTHIRRDDLDRETFQRRWLHDHAELVVGQADTQHLVKRYVQLHNIGPVTEGVPFFHPVASRIDGVTLMAFASMKDVESFLQSDGHAAIEEAERSIAVVEAGEYWTGLTFTVVDQLAPERASATS</sequence>
<dbReference type="SUPFAM" id="SSF54909">
    <property type="entry name" value="Dimeric alpha+beta barrel"/>
    <property type="match status" value="1"/>
</dbReference>
<proteinExistence type="predicted"/>
<dbReference type="GO" id="GO:0016491">
    <property type="term" value="F:oxidoreductase activity"/>
    <property type="evidence" value="ECO:0007669"/>
    <property type="project" value="InterPro"/>
</dbReference>
<dbReference type="InterPro" id="IPR009799">
    <property type="entry name" value="EthD_dom"/>
</dbReference>
<feature type="domain" description="EthD" evidence="1">
    <location>
        <begin position="190"/>
        <end position="273"/>
    </location>
</feature>
<dbReference type="Pfam" id="PF07110">
    <property type="entry name" value="EthD"/>
    <property type="match status" value="1"/>
</dbReference>